<name>A0ABM6TKV9_9CAUL</name>
<accession>A0ABM6TKV9</accession>
<feature type="domain" description="EF-hand" evidence="1">
    <location>
        <begin position="39"/>
        <end position="74"/>
    </location>
</feature>
<keyword evidence="3" id="KW-1185">Reference proteome</keyword>
<dbReference type="InterPro" id="IPR018247">
    <property type="entry name" value="EF_Hand_1_Ca_BS"/>
</dbReference>
<dbReference type="InterPro" id="IPR011992">
    <property type="entry name" value="EF-hand-dom_pair"/>
</dbReference>
<dbReference type="Proteomes" id="UP000240527">
    <property type="component" value="Chromosome"/>
</dbReference>
<dbReference type="EMBL" id="CP027850">
    <property type="protein sequence ID" value="AVQ03852.1"/>
    <property type="molecule type" value="Genomic_DNA"/>
</dbReference>
<dbReference type="Gene3D" id="1.10.238.10">
    <property type="entry name" value="EF-hand"/>
    <property type="match status" value="2"/>
</dbReference>
<gene>
    <name evidence="2" type="ORF">B7G68_19590</name>
</gene>
<dbReference type="RefSeq" id="WP_013080897.1">
    <property type="nucleotide sequence ID" value="NZ_CP027850.1"/>
</dbReference>
<organism evidence="2 3">
    <name type="scientific">Caulobacter segnis</name>
    <dbReference type="NCBI Taxonomy" id="88688"/>
    <lineage>
        <taxon>Bacteria</taxon>
        <taxon>Pseudomonadati</taxon>
        <taxon>Pseudomonadota</taxon>
        <taxon>Alphaproteobacteria</taxon>
        <taxon>Caulobacterales</taxon>
        <taxon>Caulobacteraceae</taxon>
        <taxon>Caulobacter</taxon>
    </lineage>
</organism>
<protein>
    <recommendedName>
        <fullName evidence="1">EF-hand domain-containing protein</fullName>
    </recommendedName>
</protein>
<dbReference type="InterPro" id="IPR002048">
    <property type="entry name" value="EF_hand_dom"/>
</dbReference>
<dbReference type="PROSITE" id="PS50222">
    <property type="entry name" value="EF_HAND_2"/>
    <property type="match status" value="1"/>
</dbReference>
<dbReference type="Pfam" id="PF13202">
    <property type="entry name" value="EF-hand_5"/>
    <property type="match status" value="2"/>
</dbReference>
<reference evidence="2 3" key="1">
    <citation type="journal article" date="2015" name="Biotechnol. Bioeng.">
        <title>Genome sequence and phenotypic characterization of Caulobacter segnis.</title>
        <authorList>
            <person name="Patel S."/>
            <person name="Fletcher B."/>
            <person name="Scott D.C."/>
            <person name="Ely B."/>
        </authorList>
    </citation>
    <scope>NUCLEOTIDE SEQUENCE [LARGE SCALE GENOMIC DNA]</scope>
    <source>
        <strain evidence="2 3">TK0059</strain>
    </source>
</reference>
<proteinExistence type="predicted"/>
<dbReference type="PROSITE" id="PS00018">
    <property type="entry name" value="EF_HAND_1"/>
    <property type="match status" value="2"/>
</dbReference>
<evidence type="ECO:0000259" key="1">
    <source>
        <dbReference type="PROSITE" id="PS50222"/>
    </source>
</evidence>
<evidence type="ECO:0000313" key="2">
    <source>
        <dbReference type="EMBL" id="AVQ03852.1"/>
    </source>
</evidence>
<evidence type="ECO:0000313" key="3">
    <source>
        <dbReference type="Proteomes" id="UP000240527"/>
    </source>
</evidence>
<dbReference type="SUPFAM" id="SSF47473">
    <property type="entry name" value="EF-hand"/>
    <property type="match status" value="2"/>
</dbReference>
<sequence length="286" mass="29798">MTSIASGGLTQQLYHRVFDHLDADKSDGLSLDELKSVGGEKRDYASAFKTLDADADGKISRAEMTGSSVALSNDTLSALVEAQTEPTPRTALPANKATLGLLDGARSEQETQDISALFARADVDGDGELSDAEWSAEKAMRRASNLDSGTISGAIFIAVDADGDGLTSTDEVRAARATPLPLSAVASAPPIDVIDIDPSIASDAANAPGDAAQQSAEQVQADWAERTSGGEGTYKILDRELAAYRSAAQIDFSGVTMTDTLSTRLISQILAGLETKTEGWTTPVSA</sequence>
<dbReference type="SMART" id="SM00054">
    <property type="entry name" value="EFh"/>
    <property type="match status" value="3"/>
</dbReference>